<dbReference type="Gene3D" id="3.40.50.300">
    <property type="entry name" value="P-loop containing nucleotide triphosphate hydrolases"/>
    <property type="match status" value="1"/>
</dbReference>
<dbReference type="PANTHER" id="PTHR42855:SF2">
    <property type="entry name" value="DRUG RESISTANCE ABC TRANSPORTER,ATP-BINDING PROTEIN"/>
    <property type="match status" value="1"/>
</dbReference>
<proteinExistence type="predicted"/>
<name>A0A0F9ISL9_9ZZZZ</name>
<sequence>MSLVRGKNISKSYGDKLIIERSSFHLSGGEKIGLIGANGMGKTT</sequence>
<comment type="caution">
    <text evidence="1">The sequence shown here is derived from an EMBL/GenBank/DDBJ whole genome shotgun (WGS) entry which is preliminary data.</text>
</comment>
<dbReference type="InterPro" id="IPR051309">
    <property type="entry name" value="ABCF_ATPase"/>
</dbReference>
<reference evidence="1" key="1">
    <citation type="journal article" date="2015" name="Nature">
        <title>Complex archaea that bridge the gap between prokaryotes and eukaryotes.</title>
        <authorList>
            <person name="Spang A."/>
            <person name="Saw J.H."/>
            <person name="Jorgensen S.L."/>
            <person name="Zaremba-Niedzwiedzka K."/>
            <person name="Martijn J."/>
            <person name="Lind A.E."/>
            <person name="van Eijk R."/>
            <person name="Schleper C."/>
            <person name="Guy L."/>
            <person name="Ettema T.J."/>
        </authorList>
    </citation>
    <scope>NUCLEOTIDE SEQUENCE</scope>
</reference>
<dbReference type="InterPro" id="IPR027417">
    <property type="entry name" value="P-loop_NTPase"/>
</dbReference>
<gene>
    <name evidence="1" type="ORF">LCGC14_1542710</name>
</gene>
<evidence type="ECO:0008006" key="2">
    <source>
        <dbReference type="Google" id="ProtNLM"/>
    </source>
</evidence>
<accession>A0A0F9ISL9</accession>
<feature type="non-terminal residue" evidence="1">
    <location>
        <position position="44"/>
    </location>
</feature>
<protein>
    <recommendedName>
        <fullName evidence="2">ABC transporter domain-containing protein</fullName>
    </recommendedName>
</protein>
<dbReference type="EMBL" id="LAZR01011694">
    <property type="protein sequence ID" value="KKM60354.1"/>
    <property type="molecule type" value="Genomic_DNA"/>
</dbReference>
<organism evidence="1">
    <name type="scientific">marine sediment metagenome</name>
    <dbReference type="NCBI Taxonomy" id="412755"/>
    <lineage>
        <taxon>unclassified sequences</taxon>
        <taxon>metagenomes</taxon>
        <taxon>ecological metagenomes</taxon>
    </lineage>
</organism>
<dbReference type="SUPFAM" id="SSF52540">
    <property type="entry name" value="P-loop containing nucleoside triphosphate hydrolases"/>
    <property type="match status" value="1"/>
</dbReference>
<dbReference type="PANTHER" id="PTHR42855">
    <property type="entry name" value="ABC TRANSPORTER ATP-BINDING SUBUNIT"/>
    <property type="match status" value="1"/>
</dbReference>
<evidence type="ECO:0000313" key="1">
    <source>
        <dbReference type="EMBL" id="KKM60354.1"/>
    </source>
</evidence>
<dbReference type="AlphaFoldDB" id="A0A0F9ISL9"/>